<dbReference type="AlphaFoldDB" id="A0A835IM32"/>
<name>A0A835IM32_9MAGN</name>
<comment type="caution">
    <text evidence="1">The sequence shown here is derived from an EMBL/GenBank/DDBJ whole genome shotgun (WGS) entry which is preliminary data.</text>
</comment>
<organism evidence="1 2">
    <name type="scientific">Coptis chinensis</name>
    <dbReference type="NCBI Taxonomy" id="261450"/>
    <lineage>
        <taxon>Eukaryota</taxon>
        <taxon>Viridiplantae</taxon>
        <taxon>Streptophyta</taxon>
        <taxon>Embryophyta</taxon>
        <taxon>Tracheophyta</taxon>
        <taxon>Spermatophyta</taxon>
        <taxon>Magnoliopsida</taxon>
        <taxon>Ranunculales</taxon>
        <taxon>Ranunculaceae</taxon>
        <taxon>Coptidoideae</taxon>
        <taxon>Coptis</taxon>
    </lineage>
</organism>
<reference evidence="1 2" key="1">
    <citation type="submission" date="2020-10" db="EMBL/GenBank/DDBJ databases">
        <title>The Coptis chinensis genome and diversification of protoberbering-type alkaloids.</title>
        <authorList>
            <person name="Wang B."/>
            <person name="Shu S."/>
            <person name="Song C."/>
            <person name="Liu Y."/>
        </authorList>
    </citation>
    <scope>NUCLEOTIDE SEQUENCE [LARGE SCALE GENOMIC DNA]</scope>
    <source>
        <strain evidence="1">HL-2020</strain>
        <tissue evidence="1">Leaf</tissue>
    </source>
</reference>
<evidence type="ECO:0000313" key="2">
    <source>
        <dbReference type="Proteomes" id="UP000631114"/>
    </source>
</evidence>
<protein>
    <submittedName>
        <fullName evidence="1">Uncharacterized protein</fullName>
    </submittedName>
</protein>
<proteinExistence type="predicted"/>
<dbReference type="OrthoDB" id="1434617at2759"/>
<dbReference type="PANTHER" id="PTHR33116">
    <property type="entry name" value="REVERSE TRANSCRIPTASE ZINC-BINDING DOMAIN-CONTAINING PROTEIN-RELATED-RELATED"/>
    <property type="match status" value="1"/>
</dbReference>
<evidence type="ECO:0000313" key="1">
    <source>
        <dbReference type="EMBL" id="KAF9619068.1"/>
    </source>
</evidence>
<accession>A0A835IM32</accession>
<dbReference type="EMBL" id="JADFTS010000002">
    <property type="protein sequence ID" value="KAF9619068.1"/>
    <property type="molecule type" value="Genomic_DNA"/>
</dbReference>
<keyword evidence="2" id="KW-1185">Reference proteome</keyword>
<sequence>MGRVTKVVLAPLVDKIRNRATGWAGKMLSFQGRVVLARHVLNSIPVHNMAIYKWPTSVIKECETIIRNFIWSDNPADRKSFTVSWEKSCKPLEEGGLGLRRLKDINLSMLMKQAWCVLTEESDWATFMRGKYTNSLITANAAQRLPVSHSFHAMQQTPFLANNPTNFLSPHVYLPKDCKHSPKISDGTCGGMQLTRMP</sequence>
<dbReference type="Proteomes" id="UP000631114">
    <property type="component" value="Unassembled WGS sequence"/>
</dbReference>
<dbReference type="PANTHER" id="PTHR33116:SF80">
    <property type="entry name" value="REVERSE TRANSCRIPTASE ZINC-BINDING DOMAIN-CONTAINING PROTEIN"/>
    <property type="match status" value="1"/>
</dbReference>
<gene>
    <name evidence="1" type="ORF">IFM89_005082</name>
</gene>